<accession>A0A402CST7</accession>
<dbReference type="PANTHER" id="PTHR10584:SF166">
    <property type="entry name" value="RIBOKINASE"/>
    <property type="match status" value="1"/>
</dbReference>
<dbReference type="InterPro" id="IPR011611">
    <property type="entry name" value="PfkB_dom"/>
</dbReference>
<protein>
    <submittedName>
        <fullName evidence="2">Adenosine kinase</fullName>
    </submittedName>
</protein>
<keyword evidence="3" id="KW-1185">Reference proteome</keyword>
<dbReference type="RefSeq" id="WP_119320466.1">
    <property type="nucleotide sequence ID" value="NZ_AP025739.1"/>
</dbReference>
<dbReference type="PROSITE" id="PS00584">
    <property type="entry name" value="PFKB_KINASES_2"/>
    <property type="match status" value="1"/>
</dbReference>
<name>A0A402CST7_9BACT</name>
<feature type="domain" description="Carbohydrate kinase PfkB" evidence="1">
    <location>
        <begin position="27"/>
        <end position="283"/>
    </location>
</feature>
<dbReference type="Pfam" id="PF00294">
    <property type="entry name" value="PfkB"/>
    <property type="match status" value="1"/>
</dbReference>
<dbReference type="PANTHER" id="PTHR10584">
    <property type="entry name" value="SUGAR KINASE"/>
    <property type="match status" value="1"/>
</dbReference>
<dbReference type="SUPFAM" id="SSF53613">
    <property type="entry name" value="Ribokinase-like"/>
    <property type="match status" value="1"/>
</dbReference>
<dbReference type="GO" id="GO:0005829">
    <property type="term" value="C:cytosol"/>
    <property type="evidence" value="ECO:0007669"/>
    <property type="project" value="TreeGrafter"/>
</dbReference>
<dbReference type="OrthoDB" id="9779730at2"/>
<dbReference type="AlphaFoldDB" id="A0A402CST7"/>
<sequence>MSETTSQSPSVLIVGSMALDNVRTPAGEVQDALGGAADYSSIAASFFSPVQIVGVVGDDFPQEHLDFLASRNIDISGIQTIPGGKTFRWAGYYDFDLNIAHTLDTQLNVFADFQPKLPVSHQNAEYVFLANIDPELQLDVLKQVKSPKLTVCDTMNFWIEGKRDALLEVLKHVDIAFMNDAEARQLTGKLSVVKAAKALQELGPKTVIIKKGEHGALLFSGNEHFAAPSYPLEDIADPTGAGDTFAGGFIGYVAQQNNTNIETLRKAVVYGSVLASFNVEDFSLNRMRTLTHAEIGARYREFRNISFFEALDEASV</sequence>
<dbReference type="EMBL" id="AP025739">
    <property type="protein sequence ID" value="BDI30957.1"/>
    <property type="molecule type" value="Genomic_DNA"/>
</dbReference>
<evidence type="ECO:0000313" key="3">
    <source>
        <dbReference type="Proteomes" id="UP000287394"/>
    </source>
</evidence>
<evidence type="ECO:0000313" key="2">
    <source>
        <dbReference type="EMBL" id="BDI30957.1"/>
    </source>
</evidence>
<dbReference type="GO" id="GO:0016301">
    <property type="term" value="F:kinase activity"/>
    <property type="evidence" value="ECO:0007669"/>
    <property type="project" value="UniProtKB-KW"/>
</dbReference>
<dbReference type="Proteomes" id="UP000287394">
    <property type="component" value="Chromosome"/>
</dbReference>
<reference evidence="2 3" key="1">
    <citation type="journal article" date="2019" name="Int. J. Syst. Evol. Microbiol.">
        <title>Capsulimonas corticalis gen. nov., sp. nov., an aerobic capsulated bacterium, of a novel bacterial order, Capsulimonadales ord. nov., of the class Armatimonadia of the phylum Armatimonadetes.</title>
        <authorList>
            <person name="Li J."/>
            <person name="Kudo C."/>
            <person name="Tonouchi A."/>
        </authorList>
    </citation>
    <scope>NUCLEOTIDE SEQUENCE [LARGE SCALE GENOMIC DNA]</scope>
    <source>
        <strain evidence="2 3">AX-7</strain>
    </source>
</reference>
<dbReference type="InterPro" id="IPR029056">
    <property type="entry name" value="Ribokinase-like"/>
</dbReference>
<evidence type="ECO:0000259" key="1">
    <source>
        <dbReference type="Pfam" id="PF00294"/>
    </source>
</evidence>
<proteinExistence type="predicted"/>
<dbReference type="Gene3D" id="3.40.1190.20">
    <property type="match status" value="1"/>
</dbReference>
<keyword evidence="2" id="KW-0418">Kinase</keyword>
<organism evidence="2 3">
    <name type="scientific">Capsulimonas corticalis</name>
    <dbReference type="NCBI Taxonomy" id="2219043"/>
    <lineage>
        <taxon>Bacteria</taxon>
        <taxon>Bacillati</taxon>
        <taxon>Armatimonadota</taxon>
        <taxon>Armatimonadia</taxon>
        <taxon>Capsulimonadales</taxon>
        <taxon>Capsulimonadaceae</taxon>
        <taxon>Capsulimonas</taxon>
    </lineage>
</organism>
<keyword evidence="2" id="KW-0808">Transferase</keyword>
<dbReference type="KEGG" id="ccot:CCAX7_30080"/>
<dbReference type="InterPro" id="IPR002173">
    <property type="entry name" value="Carboh/pur_kinase_PfkB_CS"/>
</dbReference>
<gene>
    <name evidence="2" type="ORF">CCAX7_30080</name>
</gene>